<accession>A0AA88YTB3</accession>
<proteinExistence type="predicted"/>
<dbReference type="PANTHER" id="PTHR46534:SF1">
    <property type="entry name" value="IGGFC-BINDING PROTEIN N-TERMINAL DOMAIN-CONTAINING PROTEIN"/>
    <property type="match status" value="1"/>
</dbReference>
<sequence>MYQKGKCTLLKSELVISASQIRQSNEGTEFIIAFTANGEDKPPVDKPLPLFISTFSQDAVTVQVTTPLLFNNAYLAVNETFTITQLTDRSIFLPSYARATGTGIEGKAIYVIADKDIIVQGGNQEKYSSDSYLALPISALGISYYVVCWYPATQFCEFLVAGTEDNSYLIIEFPTSGDFTSVSFNGITYYKGEVLSLTINRFQTVQIQSEGDMTGTHIQSNKPVAVLSGNVKTKVDSAYRDHLVEMLTPVHSWGKHHITYIVPLQSSNYFIKIVASENNTGISCDCGHITHNTLSTGENVVIDSGGNVYCEIISDKPILVVQIFKGPYSSSEGDPSMTLITPVEQYGVRYSLRTLLPTGSYPYNHFFIYIMDKDVARTLLIDGQDVDVSPANTVQTTRFIAGHILLSSGYHDVVHSDPSVEFGGFLYGSSYYESYAAPAGMFLDTLYIGTLTTQDTSTQLLGMSPMIGPRAPGLLPGNNVPAVGGLGMGGPGVGGLGMGGPGIGGLGVGGLGMGGPGLGGPGLGEAGMEGLGVGGFGAAGGFGLPSMLENADRVQGPLQIQDLRQRFQALNRERAGIGNPNSREFMQRNGNRLGILSSDAANQFVESVRVNSDNVQADTPQVNFNQLSDVRNRFGGATGRNLVHQLSSPPHRRRSSSSSGPSGSESGNNFQSTNQGFNRNDMSSNQNNQRRPRQRNNAEFPQAFQGPPSSFNQNGRGIQLREPSFLQEPNFPPDNLISRVLGENSFPAQFLANGAGGLDVGQLPFGLNMF</sequence>
<evidence type="ECO:0000259" key="2">
    <source>
        <dbReference type="Pfam" id="PF17517"/>
    </source>
</evidence>
<evidence type="ECO:0000256" key="1">
    <source>
        <dbReference type="SAM" id="MobiDB-lite"/>
    </source>
</evidence>
<evidence type="ECO:0000313" key="4">
    <source>
        <dbReference type="Proteomes" id="UP001186944"/>
    </source>
</evidence>
<organism evidence="3 4">
    <name type="scientific">Pinctada imbricata</name>
    <name type="common">Atlantic pearl-oyster</name>
    <name type="synonym">Pinctada martensii</name>
    <dbReference type="NCBI Taxonomy" id="66713"/>
    <lineage>
        <taxon>Eukaryota</taxon>
        <taxon>Metazoa</taxon>
        <taxon>Spiralia</taxon>
        <taxon>Lophotrochozoa</taxon>
        <taxon>Mollusca</taxon>
        <taxon>Bivalvia</taxon>
        <taxon>Autobranchia</taxon>
        <taxon>Pteriomorphia</taxon>
        <taxon>Pterioida</taxon>
        <taxon>Pterioidea</taxon>
        <taxon>Pteriidae</taxon>
        <taxon>Pinctada</taxon>
    </lineage>
</organism>
<feature type="compositionally biased region" description="Polar residues" evidence="1">
    <location>
        <begin position="707"/>
        <end position="716"/>
    </location>
</feature>
<dbReference type="InterPro" id="IPR035234">
    <property type="entry name" value="IgGFc-bd_N"/>
</dbReference>
<dbReference type="EMBL" id="VSWD01000002">
    <property type="protein sequence ID" value="KAK3107218.1"/>
    <property type="molecule type" value="Genomic_DNA"/>
</dbReference>
<reference evidence="3" key="1">
    <citation type="submission" date="2019-08" db="EMBL/GenBank/DDBJ databases">
        <title>The improved chromosome-level genome for the pearl oyster Pinctada fucata martensii using PacBio sequencing and Hi-C.</title>
        <authorList>
            <person name="Zheng Z."/>
        </authorList>
    </citation>
    <scope>NUCLEOTIDE SEQUENCE</scope>
    <source>
        <strain evidence="3">ZZ-2019</strain>
        <tissue evidence="3">Adductor muscle</tissue>
    </source>
</reference>
<feature type="compositionally biased region" description="Low complexity" evidence="1">
    <location>
        <begin position="656"/>
        <end position="667"/>
    </location>
</feature>
<dbReference type="Pfam" id="PF17517">
    <property type="entry name" value="IgGFc_binding"/>
    <property type="match status" value="1"/>
</dbReference>
<gene>
    <name evidence="3" type="ORF">FSP39_009742</name>
</gene>
<feature type="compositionally biased region" description="Polar residues" evidence="1">
    <location>
        <begin position="668"/>
        <end position="684"/>
    </location>
</feature>
<evidence type="ECO:0000313" key="3">
    <source>
        <dbReference type="EMBL" id="KAK3107218.1"/>
    </source>
</evidence>
<protein>
    <recommendedName>
        <fullName evidence="2">IgGFc-binding protein N-terminal domain-containing protein</fullName>
    </recommendedName>
</protein>
<dbReference type="AlphaFoldDB" id="A0AA88YTB3"/>
<comment type="caution">
    <text evidence="3">The sequence shown here is derived from an EMBL/GenBank/DDBJ whole genome shotgun (WGS) entry which is preliminary data.</text>
</comment>
<dbReference type="PANTHER" id="PTHR46534">
    <property type="entry name" value="IGGFC_BINDING DOMAIN-CONTAINING PROTEIN"/>
    <property type="match status" value="1"/>
</dbReference>
<feature type="domain" description="IgGFc-binding protein N-terminal" evidence="2">
    <location>
        <begin position="130"/>
        <end position="428"/>
    </location>
</feature>
<keyword evidence="4" id="KW-1185">Reference proteome</keyword>
<dbReference type="Proteomes" id="UP001186944">
    <property type="component" value="Unassembled WGS sequence"/>
</dbReference>
<feature type="region of interest" description="Disordered" evidence="1">
    <location>
        <begin position="640"/>
        <end position="716"/>
    </location>
</feature>
<name>A0AA88YTB3_PINIB</name>